<proteinExistence type="predicted"/>
<dbReference type="RefSeq" id="WP_313834769.1">
    <property type="nucleotide sequence ID" value="NZ_JAQOUE010000002.1"/>
</dbReference>
<gene>
    <name evidence="1" type="ORF">PPG34_17670</name>
</gene>
<evidence type="ECO:0008006" key="3">
    <source>
        <dbReference type="Google" id="ProtNLM"/>
    </source>
</evidence>
<protein>
    <recommendedName>
        <fullName evidence="3">DUF4412 domain-containing protein</fullName>
    </recommendedName>
</protein>
<dbReference type="Proteomes" id="UP001250932">
    <property type="component" value="Unassembled WGS sequence"/>
</dbReference>
<comment type="caution">
    <text evidence="1">The sequence shown here is derived from an EMBL/GenBank/DDBJ whole genome shotgun (WGS) entry which is preliminary data.</text>
</comment>
<evidence type="ECO:0000313" key="2">
    <source>
        <dbReference type="Proteomes" id="UP001250932"/>
    </source>
</evidence>
<sequence length="221" mass="25416">MKCPNLSLKNIRRRCFLLGSLGLALGVLYPPVVQALPDKSPVVSQDSNSEFSARLIWRIGKRSSKALLFVKGDRYRIEHLGGIKTDLGYATVTIVRLDEQKVWYILSQRRLVVSVPLTPDDVLPMSIKLEGEVARTRIGDALVGEQPATLYEVEVQRNDHRETYYEWVDESRQLLLKLVSQEREWSVEYKRVTQSKQPDYFFEPPLGYKIFETTEIQAEEG</sequence>
<reference evidence="1 2" key="1">
    <citation type="journal article" date="2023" name="ISME J.">
        <title>Cultivation and genomic characterization of novel and ubiquitous marine nitrite-oxidizing bacteria from the Nitrospirales.</title>
        <authorList>
            <person name="Mueller A.J."/>
            <person name="Daebeler A."/>
            <person name="Herbold C.W."/>
            <person name="Kirkegaard R.H."/>
            <person name="Daims H."/>
        </authorList>
    </citation>
    <scope>NUCLEOTIDE SEQUENCE [LARGE SCALE GENOMIC DNA]</scope>
    <source>
        <strain evidence="1 2">EB</strain>
    </source>
</reference>
<organism evidence="1 2">
    <name type="scientific">Candidatus Nitronereus thalassa</name>
    <dbReference type="NCBI Taxonomy" id="3020898"/>
    <lineage>
        <taxon>Bacteria</taxon>
        <taxon>Pseudomonadati</taxon>
        <taxon>Nitrospirota</taxon>
        <taxon>Nitrospiria</taxon>
        <taxon>Nitrospirales</taxon>
        <taxon>Nitrospiraceae</taxon>
        <taxon>Candidatus Nitronereus</taxon>
    </lineage>
</organism>
<dbReference type="EMBL" id="JAQOUE010000002">
    <property type="protein sequence ID" value="MDT7044184.1"/>
    <property type="molecule type" value="Genomic_DNA"/>
</dbReference>
<name>A0ABU3KDA9_9BACT</name>
<evidence type="ECO:0000313" key="1">
    <source>
        <dbReference type="EMBL" id="MDT7044184.1"/>
    </source>
</evidence>
<keyword evidence="2" id="KW-1185">Reference proteome</keyword>
<accession>A0ABU3KDA9</accession>